<keyword evidence="3" id="KW-1185">Reference proteome</keyword>
<comment type="caution">
    <text evidence="2">The sequence shown here is derived from an EMBL/GenBank/DDBJ whole genome shotgun (WGS) entry which is preliminary data.</text>
</comment>
<gene>
    <name evidence="2" type="ORF">GEV33_010947</name>
</gene>
<accession>A0A8J6HCR8</accession>
<feature type="region of interest" description="Disordered" evidence="1">
    <location>
        <begin position="501"/>
        <end position="579"/>
    </location>
</feature>
<evidence type="ECO:0000313" key="2">
    <source>
        <dbReference type="EMBL" id="KAH0811841.1"/>
    </source>
</evidence>
<proteinExistence type="predicted"/>
<feature type="compositionally biased region" description="Basic and acidic residues" evidence="1">
    <location>
        <begin position="169"/>
        <end position="181"/>
    </location>
</feature>
<name>A0A8J6HCR8_TENMO</name>
<reference evidence="2" key="1">
    <citation type="journal article" date="2020" name="J Insects Food Feed">
        <title>The yellow mealworm (Tenebrio molitor) genome: a resource for the emerging insects as food and feed industry.</title>
        <authorList>
            <person name="Eriksson T."/>
            <person name="Andere A."/>
            <person name="Kelstrup H."/>
            <person name="Emery V."/>
            <person name="Picard C."/>
        </authorList>
    </citation>
    <scope>NUCLEOTIDE SEQUENCE</scope>
    <source>
        <strain evidence="2">Stoneville</strain>
        <tissue evidence="2">Whole head</tissue>
    </source>
</reference>
<sequence>MFVRSGGGGQVSGGEKSAAESAGRSLGGLRPRTAAFRETLHQRVDGNNGEGRRSLRSIPRHEPWGGRRLSADVHLTICLSTGWGQNDPNVVTGGSSCRPIASPSRHPLLLVTMMDSKSCSSPHALSGNWEEMTREFSEATRARPDAAGAAAPPPPPHCDTSAATDDAGIDSRHPGPEDKPPRSRCTFYTLRVLHATLFPHTTTHEDSQDDRPLRTDFTDRVCITFFYTLYFFTIERLRGIISREERMFEGGKGADTALSNDAESLIDDDVMGSIHLWRRPTLPTLLQEKFPTLIISLCSRNAPQNADRIYMMRDKKYGAAQCTQPKFSSFHGLAAKRVVVSLAINTSPDAIWIVCERTADDRSLQQHTHLSPHSESYLLYSNNKGAILMTLQVARDGGSGGGGVGKAPACPADNEPRAEDTECSHSIAHRQRWPDITPRRVIRRRQHPTTMKLTRKLPPSNRREGAAALTDGFFERLNATSTPITISADVKSWMEREWKNDGGDVVGVKNDDDVESARGIPEVASEERLLGASSERNGPASRPSGARISAAISGPTDSNRPLQGRKRAEMTGETPRDGP</sequence>
<feature type="compositionally biased region" description="Basic and acidic residues" evidence="1">
    <location>
        <begin position="566"/>
        <end position="579"/>
    </location>
</feature>
<protein>
    <submittedName>
        <fullName evidence="2">Uncharacterized protein</fullName>
    </submittedName>
</protein>
<feature type="region of interest" description="Disordered" evidence="1">
    <location>
        <begin position="1"/>
        <end position="65"/>
    </location>
</feature>
<organism evidence="2 3">
    <name type="scientific">Tenebrio molitor</name>
    <name type="common">Yellow mealworm beetle</name>
    <dbReference type="NCBI Taxonomy" id="7067"/>
    <lineage>
        <taxon>Eukaryota</taxon>
        <taxon>Metazoa</taxon>
        <taxon>Ecdysozoa</taxon>
        <taxon>Arthropoda</taxon>
        <taxon>Hexapoda</taxon>
        <taxon>Insecta</taxon>
        <taxon>Pterygota</taxon>
        <taxon>Neoptera</taxon>
        <taxon>Endopterygota</taxon>
        <taxon>Coleoptera</taxon>
        <taxon>Polyphaga</taxon>
        <taxon>Cucujiformia</taxon>
        <taxon>Tenebrionidae</taxon>
        <taxon>Tenebrio</taxon>
    </lineage>
</organism>
<feature type="compositionally biased region" description="Gly residues" evidence="1">
    <location>
        <begin position="1"/>
        <end position="12"/>
    </location>
</feature>
<dbReference type="EMBL" id="JABDTM020026511">
    <property type="protein sequence ID" value="KAH0811841.1"/>
    <property type="molecule type" value="Genomic_DNA"/>
</dbReference>
<evidence type="ECO:0000256" key="1">
    <source>
        <dbReference type="SAM" id="MobiDB-lite"/>
    </source>
</evidence>
<reference evidence="2" key="2">
    <citation type="submission" date="2021-08" db="EMBL/GenBank/DDBJ databases">
        <authorList>
            <person name="Eriksson T."/>
        </authorList>
    </citation>
    <scope>NUCLEOTIDE SEQUENCE</scope>
    <source>
        <strain evidence="2">Stoneville</strain>
        <tissue evidence="2">Whole head</tissue>
    </source>
</reference>
<feature type="region of interest" description="Disordered" evidence="1">
    <location>
        <begin position="134"/>
        <end position="183"/>
    </location>
</feature>
<feature type="compositionally biased region" description="Basic and acidic residues" evidence="1">
    <location>
        <begin position="134"/>
        <end position="144"/>
    </location>
</feature>
<dbReference type="Proteomes" id="UP000719412">
    <property type="component" value="Unassembled WGS sequence"/>
</dbReference>
<dbReference type="AlphaFoldDB" id="A0A8J6HCR8"/>
<evidence type="ECO:0000313" key="3">
    <source>
        <dbReference type="Proteomes" id="UP000719412"/>
    </source>
</evidence>